<evidence type="ECO:0000256" key="1">
    <source>
        <dbReference type="SAM" id="MobiDB-lite"/>
    </source>
</evidence>
<sequence>MCKLQVDHPDVYKRFGEGFHVVRRSDRVWAGLSVDLVIEPVLMRSMKTSEYVTRKYREAVVVFDGYQGTSTKDMTHRRRAGGRVGATVTMDEYMPVTMNKDKFLANNTNKQQFINMLSGHLQKKNCQMYHAPGDADLLIVQKAVESATTTNTVLIGDDTDLLILLIYHANLKSHNLFFTPEPKKSTKKPRVWNIKAVKQQLGPSVCTHILFIHAIAGCDTTSRLYGIGKGAPLKKFTTSSEFREQATVFDTQSASTAEVVSAGENALLCLYNGKPGEGLDSLRHKRFCEKVATSTSHVQPQSLPPTSAAAKYHSLRVYYQVQQWKGTVDELLPQEWGWKESDGGLVPVQTDLPPAPLELLRVIRCTCKTDCSSLRCTCKKHDIECSVACEFASVLILPSNGNFTLRPNIKGRLGDILWKWNGDKIIEFDQTQVYQYGQFKGRTILDFKTGDFTLQHLKASDSGKYIGELEIDGILDYYEQTVQVLDTLDKPAVTCQVNDDGTVTLLCAGDQSPLTQYSWEGPDTQDQPGYELQIGREESQSSDSIYTCVVKNPVSENREDFPVKSCFPAQGDDVKIIGENGTGETAPVTSPKDASGDEEPSKPSHSSAAQDSTGKHLSQNTQDGEEQAPLVAPPIHEEKPSDPDLSQKTEEIKQLEKPPATTSHDLSINKAPPIHEEKLLIPTCPRTHRMEWNMHHQTAPRANQPSVEENSEQRLERDAANSSQPTPAGEPLKANESSVESSREPLGEMPSDEETESLNHGGPNDGIRVEGSSVQISPKHPASGTVPFITQSAPPFKIGKGQENTCPRTHRMERNMHHLWLHQSMKRNLLILTCPRTHRMERNIHHLSLHHMTRILIIRLLHEPTSPVLEKTVSRD</sequence>
<proteinExistence type="predicted"/>
<organism evidence="2 3">
    <name type="scientific">Aldrovandia affinis</name>
    <dbReference type="NCBI Taxonomy" id="143900"/>
    <lineage>
        <taxon>Eukaryota</taxon>
        <taxon>Metazoa</taxon>
        <taxon>Chordata</taxon>
        <taxon>Craniata</taxon>
        <taxon>Vertebrata</taxon>
        <taxon>Euteleostomi</taxon>
        <taxon>Actinopterygii</taxon>
        <taxon>Neopterygii</taxon>
        <taxon>Teleostei</taxon>
        <taxon>Notacanthiformes</taxon>
        <taxon>Halosauridae</taxon>
        <taxon>Aldrovandia</taxon>
    </lineage>
</organism>
<dbReference type="Gene3D" id="2.60.40.10">
    <property type="entry name" value="Immunoglobulins"/>
    <property type="match status" value="2"/>
</dbReference>
<dbReference type="CDD" id="cd00096">
    <property type="entry name" value="Ig"/>
    <property type="match status" value="1"/>
</dbReference>
<accession>A0AAD7WS51</accession>
<feature type="region of interest" description="Disordered" evidence="1">
    <location>
        <begin position="697"/>
        <end position="801"/>
    </location>
</feature>
<reference evidence="2" key="1">
    <citation type="journal article" date="2023" name="Science">
        <title>Genome structures resolve the early diversification of teleost fishes.</title>
        <authorList>
            <person name="Parey E."/>
            <person name="Louis A."/>
            <person name="Montfort J."/>
            <person name="Bouchez O."/>
            <person name="Roques C."/>
            <person name="Iampietro C."/>
            <person name="Lluch J."/>
            <person name="Castinel A."/>
            <person name="Donnadieu C."/>
            <person name="Desvignes T."/>
            <person name="Floi Bucao C."/>
            <person name="Jouanno E."/>
            <person name="Wen M."/>
            <person name="Mejri S."/>
            <person name="Dirks R."/>
            <person name="Jansen H."/>
            <person name="Henkel C."/>
            <person name="Chen W.J."/>
            <person name="Zahm M."/>
            <person name="Cabau C."/>
            <person name="Klopp C."/>
            <person name="Thompson A.W."/>
            <person name="Robinson-Rechavi M."/>
            <person name="Braasch I."/>
            <person name="Lecointre G."/>
            <person name="Bobe J."/>
            <person name="Postlethwait J.H."/>
            <person name="Berthelot C."/>
            <person name="Roest Crollius H."/>
            <person name="Guiguen Y."/>
        </authorList>
    </citation>
    <scope>NUCLEOTIDE SEQUENCE</scope>
    <source>
        <strain evidence="2">NC1722</strain>
    </source>
</reference>
<dbReference type="InterPro" id="IPR013783">
    <property type="entry name" value="Ig-like_fold"/>
</dbReference>
<protein>
    <recommendedName>
        <fullName evidence="4">Ig-like domain-containing protein</fullName>
    </recommendedName>
</protein>
<keyword evidence="3" id="KW-1185">Reference proteome</keyword>
<comment type="caution">
    <text evidence="2">The sequence shown here is derived from an EMBL/GenBank/DDBJ whole genome shotgun (WGS) entry which is preliminary data.</text>
</comment>
<dbReference type="PANTHER" id="PTHR46704:SF1">
    <property type="entry name" value="TELOMERE LENGTH REGULATION PROTEIN TEL2 HOMOLOG"/>
    <property type="match status" value="1"/>
</dbReference>
<evidence type="ECO:0000313" key="3">
    <source>
        <dbReference type="Proteomes" id="UP001221898"/>
    </source>
</evidence>
<dbReference type="SUPFAM" id="SSF48726">
    <property type="entry name" value="Immunoglobulin"/>
    <property type="match status" value="1"/>
</dbReference>
<dbReference type="EMBL" id="JAINUG010000039">
    <property type="protein sequence ID" value="KAJ8407411.1"/>
    <property type="molecule type" value="Genomic_DNA"/>
</dbReference>
<evidence type="ECO:0000313" key="2">
    <source>
        <dbReference type="EMBL" id="KAJ8407411.1"/>
    </source>
</evidence>
<dbReference type="AlphaFoldDB" id="A0AAD7WS51"/>
<feature type="compositionally biased region" description="Basic and acidic residues" evidence="1">
    <location>
        <begin position="635"/>
        <end position="656"/>
    </location>
</feature>
<dbReference type="PANTHER" id="PTHR46704">
    <property type="entry name" value="CXC DOMAIN-CONTAINING PROTEIN-RELATED"/>
    <property type="match status" value="1"/>
</dbReference>
<gene>
    <name evidence="2" type="ORF">AAFF_G00279850</name>
</gene>
<feature type="region of interest" description="Disordered" evidence="1">
    <location>
        <begin position="574"/>
        <end position="679"/>
    </location>
</feature>
<dbReference type="Proteomes" id="UP001221898">
    <property type="component" value="Unassembled WGS sequence"/>
</dbReference>
<dbReference type="InterPro" id="IPR036179">
    <property type="entry name" value="Ig-like_dom_sf"/>
</dbReference>
<name>A0AAD7WS51_9TELE</name>
<feature type="compositionally biased region" description="Polar residues" evidence="1">
    <location>
        <begin position="603"/>
        <end position="622"/>
    </location>
</feature>
<evidence type="ECO:0008006" key="4">
    <source>
        <dbReference type="Google" id="ProtNLM"/>
    </source>
</evidence>